<evidence type="ECO:0008006" key="5">
    <source>
        <dbReference type="Google" id="ProtNLM"/>
    </source>
</evidence>
<evidence type="ECO:0000313" key="3">
    <source>
        <dbReference type="EMBL" id="KAK2629794.1"/>
    </source>
</evidence>
<dbReference type="Gene3D" id="2.70.50.70">
    <property type="match status" value="1"/>
</dbReference>
<keyword evidence="2" id="KW-0732">Signal</keyword>
<evidence type="ECO:0000256" key="2">
    <source>
        <dbReference type="SAM" id="SignalP"/>
    </source>
</evidence>
<feature type="region of interest" description="Disordered" evidence="1">
    <location>
        <begin position="243"/>
        <end position="262"/>
    </location>
</feature>
<feature type="compositionally biased region" description="Low complexity" evidence="1">
    <location>
        <begin position="333"/>
        <end position="350"/>
    </location>
</feature>
<reference evidence="3" key="1">
    <citation type="submission" date="2023-06" db="EMBL/GenBank/DDBJ databases">
        <title>Draft genome of Marssonina rosae.</title>
        <authorList>
            <person name="Cheng Q."/>
        </authorList>
    </citation>
    <scope>NUCLEOTIDE SEQUENCE</scope>
    <source>
        <strain evidence="3">R4</strain>
    </source>
</reference>
<accession>A0AAD9WHR1</accession>
<dbReference type="EMBL" id="JAUBYV010000001">
    <property type="protein sequence ID" value="KAK2629794.1"/>
    <property type="molecule type" value="Genomic_DNA"/>
</dbReference>
<comment type="caution">
    <text evidence="3">The sequence shown here is derived from an EMBL/GenBank/DDBJ whole genome shotgun (WGS) entry which is preliminary data.</text>
</comment>
<dbReference type="PANTHER" id="PTHR36182">
    <property type="entry name" value="PROTEIN, PUTATIVE (AFU_ORTHOLOGUE AFUA_6G10930)-RELATED"/>
    <property type="match status" value="1"/>
</dbReference>
<dbReference type="Proteomes" id="UP001285354">
    <property type="component" value="Unassembled WGS sequence"/>
</dbReference>
<feature type="region of interest" description="Disordered" evidence="1">
    <location>
        <begin position="333"/>
        <end position="354"/>
    </location>
</feature>
<sequence>MLTAPIPLAVFGLAALASAHIKMTTPTPFGASTLNNSPLLADGSDFPCKQREGVYDAAGASNTWPLGSTQSLAFEGSAVHGGGSCQVSISYDEAPTASSTWKVIHSIEGGCPMKGIAGNNGDNANAVVPDTYPFTVPSSLPTGTAVMAWTWFNKVGNREMYMNCAPVTITSGTSKRGEDEVLADSITQLRERDTSAYDALPAMFVANIGSSCHTVDSADVVFPSPGDSLDLDGTADSLKAPTGCAAGSGSGSGSSSGSAPATSPGYAGFPLSSATTTPSSAAGLPGGVFATVPAAGANPYPTTLSPVVSAAPASSDPALASYPVASAVSSSAPNSAASSASASTPVTGATKAPGSACSTEGEWNCISGTSFQQCASGTWSAVQQVAAGTNCGGGESAAMNIYALAGTKKKARRAARFSREHIRQHIHRS</sequence>
<dbReference type="PANTHER" id="PTHR36182:SF2">
    <property type="entry name" value="LYTIC POLYSACCHARIDE MONOOXYGENASE"/>
    <property type="match status" value="1"/>
</dbReference>
<proteinExistence type="predicted"/>
<gene>
    <name evidence="3" type="ORF">QTJ16_000614</name>
</gene>
<keyword evidence="4" id="KW-1185">Reference proteome</keyword>
<evidence type="ECO:0000313" key="4">
    <source>
        <dbReference type="Proteomes" id="UP001285354"/>
    </source>
</evidence>
<feature type="signal peptide" evidence="2">
    <location>
        <begin position="1"/>
        <end position="19"/>
    </location>
</feature>
<organism evidence="3 4">
    <name type="scientific">Diplocarpon rosae</name>
    <dbReference type="NCBI Taxonomy" id="946125"/>
    <lineage>
        <taxon>Eukaryota</taxon>
        <taxon>Fungi</taxon>
        <taxon>Dikarya</taxon>
        <taxon>Ascomycota</taxon>
        <taxon>Pezizomycotina</taxon>
        <taxon>Leotiomycetes</taxon>
        <taxon>Helotiales</taxon>
        <taxon>Drepanopezizaceae</taxon>
        <taxon>Diplocarpon</taxon>
    </lineage>
</organism>
<name>A0AAD9WHR1_9HELO</name>
<evidence type="ECO:0000256" key="1">
    <source>
        <dbReference type="SAM" id="MobiDB-lite"/>
    </source>
</evidence>
<protein>
    <recommendedName>
        <fullName evidence="5">Lytic polysaccharide monooxygenase</fullName>
    </recommendedName>
</protein>
<feature type="chain" id="PRO_5041995758" description="Lytic polysaccharide monooxygenase" evidence="2">
    <location>
        <begin position="20"/>
        <end position="429"/>
    </location>
</feature>
<dbReference type="AlphaFoldDB" id="A0AAD9WHR1"/>